<name>A0ACB9QTW0_9MYRT</name>
<sequence>MLGPGFCASNLKLYPTMKSYEYDLHKLVAKNFKGVANSLEGIVTGYLQCVEYMRIPSKILTYQASDDPMYSGYRSAVQSVSQVESLTLPHGRYNSFNYPWINYVRVSGALRHCVFMVIAMHRSVLSEIQAPIEKRRIFSDQLQKVGAEGAEVLRELSRKMEKMEKLSPEDDILLPVHDAAEELQMKIDEMSHVLINLEGGSRADT</sequence>
<dbReference type="Proteomes" id="UP001057402">
    <property type="component" value="Chromosome 5"/>
</dbReference>
<proteinExistence type="predicted"/>
<gene>
    <name evidence="1" type="ORF">MLD38_018285</name>
</gene>
<keyword evidence="2" id="KW-1185">Reference proteome</keyword>
<dbReference type="EMBL" id="CM042884">
    <property type="protein sequence ID" value="KAI4369890.1"/>
    <property type="molecule type" value="Genomic_DNA"/>
</dbReference>
<organism evidence="1 2">
    <name type="scientific">Melastoma candidum</name>
    <dbReference type="NCBI Taxonomy" id="119954"/>
    <lineage>
        <taxon>Eukaryota</taxon>
        <taxon>Viridiplantae</taxon>
        <taxon>Streptophyta</taxon>
        <taxon>Embryophyta</taxon>
        <taxon>Tracheophyta</taxon>
        <taxon>Spermatophyta</taxon>
        <taxon>Magnoliopsida</taxon>
        <taxon>eudicotyledons</taxon>
        <taxon>Gunneridae</taxon>
        <taxon>Pentapetalae</taxon>
        <taxon>rosids</taxon>
        <taxon>malvids</taxon>
        <taxon>Myrtales</taxon>
        <taxon>Melastomataceae</taxon>
        <taxon>Melastomatoideae</taxon>
        <taxon>Melastomateae</taxon>
        <taxon>Melastoma</taxon>
    </lineage>
</organism>
<evidence type="ECO:0000313" key="1">
    <source>
        <dbReference type="EMBL" id="KAI4369890.1"/>
    </source>
</evidence>
<comment type="caution">
    <text evidence="1">The sequence shown here is derived from an EMBL/GenBank/DDBJ whole genome shotgun (WGS) entry which is preliminary data.</text>
</comment>
<protein>
    <submittedName>
        <fullName evidence="1">Uncharacterized protein</fullName>
    </submittedName>
</protein>
<reference evidence="2" key="1">
    <citation type="journal article" date="2023" name="Front. Plant Sci.">
        <title>Chromosomal-level genome assembly of Melastoma candidum provides insights into trichome evolution.</title>
        <authorList>
            <person name="Zhong Y."/>
            <person name="Wu W."/>
            <person name="Sun C."/>
            <person name="Zou P."/>
            <person name="Liu Y."/>
            <person name="Dai S."/>
            <person name="Zhou R."/>
        </authorList>
    </citation>
    <scope>NUCLEOTIDE SEQUENCE [LARGE SCALE GENOMIC DNA]</scope>
</reference>
<evidence type="ECO:0000313" key="2">
    <source>
        <dbReference type="Proteomes" id="UP001057402"/>
    </source>
</evidence>
<accession>A0ACB9QTW0</accession>